<evidence type="ECO:0000313" key="5">
    <source>
        <dbReference type="Proteomes" id="UP000184342"/>
    </source>
</evidence>
<dbReference type="InterPro" id="IPR053162">
    <property type="entry name" value="DnaD"/>
</dbReference>
<sequence>MNMLNLECKNLAGFTAVPNIFIDRYMPHANGDFVKIYLYLLKCVSSGSRDLSVCKMADVFNYTEKDILRALTFWEGKGLMTLTYDSQKHLGGIRFEEVPSFSEEDSEQPAESPQPQMEPIVEDKKKPVYSRDDLESFLAKEDISQLMYIIQKYLGKTLSPADTNTILYFYDVLSFPHDLIEYLFEYCVSKNHKSMRYIEKVALDWASHNICTVAEAKEAASLYSNSIFSVLKAFGISGRNPGNEEKAFIVKWTNSYGFDIDIIIEACNRTIRSIHQPSFEYADSILTKWKERGIHHLTEVQSLDEEHNSKKPAVSVQKAKNNFNSFSQRTYNYAELEKQLLNNN</sequence>
<dbReference type="PIRSF" id="PIRSF033722">
    <property type="entry name" value="DnaD_CA_C3587_prd"/>
    <property type="match status" value="1"/>
</dbReference>
<dbReference type="PANTHER" id="PTHR37293:SF5">
    <property type="entry name" value="DNA REPLICATION PROTEIN"/>
    <property type="match status" value="1"/>
</dbReference>
<dbReference type="RefSeq" id="WP_073992856.1">
    <property type="nucleotide sequence ID" value="NZ_FQYT01000005.1"/>
</dbReference>
<dbReference type="OrthoDB" id="1652900at2"/>
<feature type="region of interest" description="Disordered" evidence="2">
    <location>
        <begin position="102"/>
        <end position="122"/>
    </location>
</feature>
<dbReference type="InterPro" id="IPR017019">
    <property type="entry name" value="DNA_replication_prd_bac"/>
</dbReference>
<evidence type="ECO:0000259" key="3">
    <source>
        <dbReference type="Pfam" id="PF07261"/>
    </source>
</evidence>
<proteinExistence type="inferred from homology"/>
<feature type="domain" description="DnaB/C C-terminal" evidence="3">
    <location>
        <begin position="238"/>
        <end position="301"/>
    </location>
</feature>
<comment type="similarity">
    <text evidence="1">Belongs to the DnaB/DnaD family.</text>
</comment>
<reference evidence="4 5" key="1">
    <citation type="submission" date="2016-11" db="EMBL/GenBank/DDBJ databases">
        <authorList>
            <person name="Jaros S."/>
            <person name="Januszkiewicz K."/>
            <person name="Wedrychowicz H."/>
        </authorList>
    </citation>
    <scope>NUCLEOTIDE SEQUENCE [LARGE SCALE GENOMIC DNA]</scope>
    <source>
        <strain evidence="4 5">DSM 15970</strain>
    </source>
</reference>
<dbReference type="AlphaFoldDB" id="A0A1M6CSI2"/>
<dbReference type="PANTHER" id="PTHR37293">
    <property type="entry name" value="PHAGE REPLICATION PROTEIN-RELATED"/>
    <property type="match status" value="1"/>
</dbReference>
<gene>
    <name evidence="4" type="ORF">SAMN02745691_00577</name>
</gene>
<feature type="domain" description="DnaB/C C-terminal" evidence="3">
    <location>
        <begin position="149"/>
        <end position="219"/>
    </location>
</feature>
<dbReference type="SUPFAM" id="SSF158499">
    <property type="entry name" value="DnaD domain-like"/>
    <property type="match status" value="2"/>
</dbReference>
<name>A0A1M6CSI2_9FIRM</name>
<evidence type="ECO:0000256" key="2">
    <source>
        <dbReference type="SAM" id="MobiDB-lite"/>
    </source>
</evidence>
<accession>A0A1M6CSI2</accession>
<evidence type="ECO:0000313" key="4">
    <source>
        <dbReference type="EMBL" id="SHI63919.1"/>
    </source>
</evidence>
<dbReference type="InterPro" id="IPR006343">
    <property type="entry name" value="DnaB/C_C"/>
</dbReference>
<evidence type="ECO:0000256" key="1">
    <source>
        <dbReference type="ARBA" id="ARBA00093462"/>
    </source>
</evidence>
<protein>
    <submittedName>
        <fullName evidence="4">DnaD and phage-associated domain-containing protein</fullName>
    </submittedName>
</protein>
<dbReference type="InterPro" id="IPR034829">
    <property type="entry name" value="DnaD-like_sf"/>
</dbReference>
<dbReference type="EMBL" id="FQYT01000005">
    <property type="protein sequence ID" value="SHI63919.1"/>
    <property type="molecule type" value="Genomic_DNA"/>
</dbReference>
<dbReference type="Pfam" id="PF07261">
    <property type="entry name" value="DnaB_2"/>
    <property type="match status" value="2"/>
</dbReference>
<dbReference type="STRING" id="1122934.SAMN02745691_00577"/>
<dbReference type="Proteomes" id="UP000184342">
    <property type="component" value="Unassembled WGS sequence"/>
</dbReference>
<dbReference type="Gene3D" id="1.10.10.630">
    <property type="entry name" value="DnaD domain-like"/>
    <property type="match status" value="2"/>
</dbReference>
<keyword evidence="5" id="KW-1185">Reference proteome</keyword>
<dbReference type="NCBIfam" id="TIGR01446">
    <property type="entry name" value="DnaD_dom"/>
    <property type="match status" value="2"/>
</dbReference>
<organism evidence="4 5">
    <name type="scientific">Parasporobacterium paucivorans DSM 15970</name>
    <dbReference type="NCBI Taxonomy" id="1122934"/>
    <lineage>
        <taxon>Bacteria</taxon>
        <taxon>Bacillati</taxon>
        <taxon>Bacillota</taxon>
        <taxon>Clostridia</taxon>
        <taxon>Lachnospirales</taxon>
        <taxon>Lachnospiraceae</taxon>
        <taxon>Parasporobacterium</taxon>
    </lineage>
</organism>